<reference evidence="1 2" key="1">
    <citation type="submission" date="2019-12" db="EMBL/GenBank/DDBJ databases">
        <title>A genome sequence resource for the geographically widespread anthracnose pathogen Colletotrichum asianum.</title>
        <authorList>
            <person name="Meng Y."/>
        </authorList>
    </citation>
    <scope>NUCLEOTIDE SEQUENCE [LARGE SCALE GENOMIC DNA]</scope>
    <source>
        <strain evidence="1 2">ICMP 18580</strain>
    </source>
</reference>
<protein>
    <submittedName>
        <fullName evidence="1">Uncharacterized protein</fullName>
    </submittedName>
</protein>
<evidence type="ECO:0000313" key="2">
    <source>
        <dbReference type="Proteomes" id="UP000434172"/>
    </source>
</evidence>
<accession>A0A8H3WRP1</accession>
<keyword evidence="2" id="KW-1185">Reference proteome</keyword>
<gene>
    <name evidence="1" type="ORF">GQ607_001433</name>
</gene>
<sequence>MDNQDDAEYPFGEYCALIGLPWVAKRNVNSENRADYSVLPGRDKKDIFRRDKAPIEEAGGIFLYLVEMLWPRAAPTTDLVGRAWHSFPLLTDKAIDSPQNM</sequence>
<proteinExistence type="predicted"/>
<comment type="caution">
    <text evidence="1">The sequence shown here is derived from an EMBL/GenBank/DDBJ whole genome shotgun (WGS) entry which is preliminary data.</text>
</comment>
<dbReference type="EMBL" id="WOWK01000004">
    <property type="protein sequence ID" value="KAF0331125.1"/>
    <property type="molecule type" value="Genomic_DNA"/>
</dbReference>
<organism evidence="1 2">
    <name type="scientific">Colletotrichum asianum</name>
    <dbReference type="NCBI Taxonomy" id="702518"/>
    <lineage>
        <taxon>Eukaryota</taxon>
        <taxon>Fungi</taxon>
        <taxon>Dikarya</taxon>
        <taxon>Ascomycota</taxon>
        <taxon>Pezizomycotina</taxon>
        <taxon>Sordariomycetes</taxon>
        <taxon>Hypocreomycetidae</taxon>
        <taxon>Glomerellales</taxon>
        <taxon>Glomerellaceae</taxon>
        <taxon>Colletotrichum</taxon>
        <taxon>Colletotrichum gloeosporioides species complex</taxon>
    </lineage>
</organism>
<dbReference type="Proteomes" id="UP000434172">
    <property type="component" value="Unassembled WGS sequence"/>
</dbReference>
<name>A0A8H3WRP1_9PEZI</name>
<evidence type="ECO:0000313" key="1">
    <source>
        <dbReference type="EMBL" id="KAF0331125.1"/>
    </source>
</evidence>
<dbReference type="AlphaFoldDB" id="A0A8H3WRP1"/>
<dbReference type="OrthoDB" id="4833886at2759"/>